<dbReference type="Gene3D" id="2.130.10.130">
    <property type="entry name" value="Integrin alpha, N-terminal"/>
    <property type="match status" value="1"/>
</dbReference>
<feature type="non-terminal residue" evidence="4">
    <location>
        <position position="1"/>
    </location>
</feature>
<dbReference type="SUPFAM" id="SSF69318">
    <property type="entry name" value="Integrin alpha N-terminal domain"/>
    <property type="match status" value="1"/>
</dbReference>
<evidence type="ECO:0000256" key="2">
    <source>
        <dbReference type="ARBA" id="ARBA00022737"/>
    </source>
</evidence>
<dbReference type="PROSITE" id="PS51470">
    <property type="entry name" value="FG_GAP"/>
    <property type="match status" value="1"/>
</dbReference>
<dbReference type="AlphaFoldDB" id="X1E5Y2"/>
<name>X1E5Y2_9ZZZZ</name>
<evidence type="ECO:0000313" key="4">
    <source>
        <dbReference type="EMBL" id="GAH04058.1"/>
    </source>
</evidence>
<dbReference type="Pfam" id="PF01839">
    <property type="entry name" value="FG-GAP"/>
    <property type="match status" value="1"/>
</dbReference>
<dbReference type="SMART" id="SM00191">
    <property type="entry name" value="Int_alpha"/>
    <property type="match status" value="1"/>
</dbReference>
<keyword evidence="1" id="KW-0732">Signal</keyword>
<evidence type="ECO:0000256" key="1">
    <source>
        <dbReference type="ARBA" id="ARBA00022729"/>
    </source>
</evidence>
<dbReference type="EMBL" id="BART01025744">
    <property type="protein sequence ID" value="GAH04058.1"/>
    <property type="molecule type" value="Genomic_DNA"/>
</dbReference>
<dbReference type="InterPro" id="IPR013519">
    <property type="entry name" value="Int_alpha_beta-p"/>
</dbReference>
<protein>
    <submittedName>
        <fullName evidence="4">Uncharacterized protein</fullName>
    </submittedName>
</protein>
<accession>X1E5Y2</accession>
<gene>
    <name evidence="4" type="ORF">S01H4_46124</name>
</gene>
<evidence type="ECO:0000256" key="3">
    <source>
        <dbReference type="ARBA" id="ARBA00023180"/>
    </source>
</evidence>
<proteinExistence type="predicted"/>
<dbReference type="InterPro" id="IPR028994">
    <property type="entry name" value="Integrin_alpha_N"/>
</dbReference>
<sequence length="280" mass="30734">YKNYAVASGWGSEGSIQSGDPCTFVWVQAERNPQWASGEPKIIVAALDPPGDWTPTYQYNLLLYSWDGSTLTEEVEATADTGISLYKCFDIKFNKVALSSSAYKMDIEFNTTSVPSSVNYYLQLNYSVDGSETDFGVLVYDGISEVWDDLSSQGDLTSTSFTTKEYTLESSQVLGSGYVRVRFIGRNETSDSVNSTLNIEYHRIACMDDSLTFQGETAGDLFGWSVANASDIDDDGLYDDVIVGAPGYSSDKGRAYIYFGSSYTYVSSNATIYGVISNFT</sequence>
<keyword evidence="3" id="KW-0325">Glycoprotein</keyword>
<dbReference type="InterPro" id="IPR013517">
    <property type="entry name" value="FG-GAP"/>
</dbReference>
<organism evidence="4">
    <name type="scientific">marine sediment metagenome</name>
    <dbReference type="NCBI Taxonomy" id="412755"/>
    <lineage>
        <taxon>unclassified sequences</taxon>
        <taxon>metagenomes</taxon>
        <taxon>ecological metagenomes</taxon>
    </lineage>
</organism>
<feature type="non-terminal residue" evidence="4">
    <location>
        <position position="280"/>
    </location>
</feature>
<comment type="caution">
    <text evidence="4">The sequence shown here is derived from an EMBL/GenBank/DDBJ whole genome shotgun (WGS) entry which is preliminary data.</text>
</comment>
<reference evidence="4" key="1">
    <citation type="journal article" date="2014" name="Front. Microbiol.">
        <title>High frequency of phylogenetically diverse reductive dehalogenase-homologous genes in deep subseafloor sedimentary metagenomes.</title>
        <authorList>
            <person name="Kawai M."/>
            <person name="Futagami T."/>
            <person name="Toyoda A."/>
            <person name="Takaki Y."/>
            <person name="Nishi S."/>
            <person name="Hori S."/>
            <person name="Arai W."/>
            <person name="Tsubouchi T."/>
            <person name="Morono Y."/>
            <person name="Uchiyama I."/>
            <person name="Ito T."/>
            <person name="Fujiyama A."/>
            <person name="Inagaki F."/>
            <person name="Takami H."/>
        </authorList>
    </citation>
    <scope>NUCLEOTIDE SEQUENCE</scope>
    <source>
        <strain evidence="4">Expedition CK06-06</strain>
    </source>
</reference>
<keyword evidence="2" id="KW-0677">Repeat</keyword>